<dbReference type="Gene3D" id="2.160.20.80">
    <property type="entry name" value="E3 ubiquitin-protein ligase SopA"/>
    <property type="match status" value="1"/>
</dbReference>
<comment type="caution">
    <text evidence="1">The sequence shown here is derived from an EMBL/GenBank/DDBJ whole genome shotgun (WGS) entry which is preliminary data.</text>
</comment>
<organism evidence="1 2">
    <name type="scientific">Nitrospina gracilis (strain 3/211)</name>
    <dbReference type="NCBI Taxonomy" id="1266370"/>
    <lineage>
        <taxon>Bacteria</taxon>
        <taxon>Pseudomonadati</taxon>
        <taxon>Nitrospinota/Tectimicrobiota group</taxon>
        <taxon>Nitrospinota</taxon>
        <taxon>Nitrospinia</taxon>
        <taxon>Nitrospinales</taxon>
        <taxon>Nitrospinaceae</taxon>
        <taxon>Nitrospina</taxon>
    </lineage>
</organism>
<dbReference type="Pfam" id="PF13599">
    <property type="entry name" value="Pentapeptide_4"/>
    <property type="match status" value="1"/>
</dbReference>
<dbReference type="SUPFAM" id="SSF141571">
    <property type="entry name" value="Pentapeptide repeat-like"/>
    <property type="match status" value="1"/>
</dbReference>
<reference evidence="1 2" key="1">
    <citation type="journal article" date="2013" name="Front. Microbiol.">
        <title>The genome of Nitrospina gracilis illuminates the metabolism and evolution of the major marine nitrite oxidizer.</title>
        <authorList>
            <person name="Luecker S."/>
            <person name="Nowka B."/>
            <person name="Rattei T."/>
            <person name="Spieck E."/>
            <person name="and Daims H."/>
        </authorList>
    </citation>
    <scope>NUCLEOTIDE SEQUENCE [LARGE SCALE GENOMIC DNA]</scope>
    <source>
        <strain evidence="1 2">3/211</strain>
    </source>
</reference>
<dbReference type="RefSeq" id="WP_005006135.1">
    <property type="nucleotide sequence ID" value="NZ_HG422173.1"/>
</dbReference>
<dbReference type="InParanoid" id="M1YVR7"/>
<protein>
    <recommendedName>
        <fullName evidence="3">Pentapeptide repeat protein</fullName>
    </recommendedName>
</protein>
<dbReference type="AlphaFoldDB" id="M1YVR7"/>
<dbReference type="InterPro" id="IPR051082">
    <property type="entry name" value="Pentapeptide-BTB/POZ_domain"/>
</dbReference>
<dbReference type="EMBL" id="CAQJ01000015">
    <property type="protein sequence ID" value="CCQ89565.1"/>
    <property type="molecule type" value="Genomic_DNA"/>
</dbReference>
<proteinExistence type="predicted"/>
<keyword evidence="2" id="KW-1185">Reference proteome</keyword>
<dbReference type="HOGENOM" id="CLU_1160116_0_0_0"/>
<dbReference type="InterPro" id="IPR001646">
    <property type="entry name" value="5peptide_repeat"/>
</dbReference>
<evidence type="ECO:0008006" key="3">
    <source>
        <dbReference type="Google" id="ProtNLM"/>
    </source>
</evidence>
<dbReference type="PANTHER" id="PTHR14136">
    <property type="entry name" value="BTB_POZ DOMAIN-CONTAINING PROTEIN KCTD9"/>
    <property type="match status" value="1"/>
</dbReference>
<dbReference type="STRING" id="1266370.NITGR_130031"/>
<evidence type="ECO:0000313" key="1">
    <source>
        <dbReference type="EMBL" id="CCQ89565.1"/>
    </source>
</evidence>
<accession>M1YVR7</accession>
<name>M1YVR7_NITG3</name>
<dbReference type="Proteomes" id="UP000011704">
    <property type="component" value="Unassembled WGS sequence"/>
</dbReference>
<gene>
    <name evidence="1" type="ORF">NITGR_130031</name>
</gene>
<evidence type="ECO:0000313" key="2">
    <source>
        <dbReference type="Proteomes" id="UP000011704"/>
    </source>
</evidence>
<dbReference type="PANTHER" id="PTHR14136:SF17">
    <property type="entry name" value="BTB_POZ DOMAIN-CONTAINING PROTEIN KCTD9"/>
    <property type="match status" value="1"/>
</dbReference>
<sequence length="239" mass="27171">MKDIKGLDLKERNLRSTYAFESYFPNGEFHEANLQYANLSNSDFQGADFIETDLREANFSNTNLMWANFSSANLYKSDFSQANLKGAVFWGANLNGAMFGSKPSTNQKLNFPSSLKKSPDIKKFPNGFYEETQKFGIGWTSLNKATLLLADFRNAKGLSKEQIQQGIGWENALYDNAFRKQLGISDNHIKKVILNFVTFHFLGSPKEKQQEEINRLMDYYGLNNRENPSPTLSLKRGGE</sequence>